<keyword evidence="2" id="KW-1185">Reference proteome</keyword>
<organism evidence="1 2">
    <name type="scientific">Romboutsia weinsteinii</name>
    <dbReference type="NCBI Taxonomy" id="2020949"/>
    <lineage>
        <taxon>Bacteria</taxon>
        <taxon>Bacillati</taxon>
        <taxon>Bacillota</taxon>
        <taxon>Clostridia</taxon>
        <taxon>Peptostreptococcales</taxon>
        <taxon>Peptostreptococcaceae</taxon>
        <taxon>Romboutsia</taxon>
    </lineage>
</organism>
<protein>
    <submittedName>
        <fullName evidence="1">Exosporium leader peptide</fullName>
    </submittedName>
</protein>
<evidence type="ECO:0000313" key="2">
    <source>
        <dbReference type="Proteomes" id="UP000215694"/>
    </source>
</evidence>
<dbReference type="Gene3D" id="2.60.120.40">
    <property type="match status" value="1"/>
</dbReference>
<reference evidence="1 2" key="1">
    <citation type="journal article" date="2017" name="Genome Announc.">
        <title>Draft Genome Sequence of Romboutsia weinsteinii sp. nov. Strain CCRI-19649(T) Isolated from Surface Water.</title>
        <authorList>
            <person name="Maheux A.F."/>
            <person name="Boudreau D.K."/>
            <person name="Berube E."/>
            <person name="Boissinot M."/>
            <person name="Cantin P."/>
            <person name="Raymond F."/>
            <person name="Corbeil J."/>
            <person name="Omar R.F."/>
            <person name="Bergeron M.G."/>
        </authorList>
    </citation>
    <scope>NUCLEOTIDE SEQUENCE [LARGE SCALE GENOMIC DNA]</scope>
    <source>
        <strain evidence="1 2">CCRI-19649</strain>
    </source>
</reference>
<accession>A0A371J2Q9</accession>
<dbReference type="RefSeq" id="WP_094367386.1">
    <property type="nucleotide sequence ID" value="NZ_NOJY02000016.1"/>
</dbReference>
<dbReference type="EMBL" id="NOJY02000016">
    <property type="protein sequence ID" value="RDY27069.1"/>
    <property type="molecule type" value="Genomic_DNA"/>
</dbReference>
<sequence length="198" mass="21562">MSNNCNNCSNNKCNCNCGNQNCNDFVCYTDRALTRALNCICETLREVTALAPSYATFWQTDFVTVDLESDFPFNFTGPTTPDITLSSPTTVLVQKAGVYHINFRVAVSVSRNDNPNDFVDQRVSLYVNDVQEPNTQASFGFFSPDIISCVALAGDAIIYIPANATLKLKNDGEFSGSSSITTCDNGVNAVTFNIIKIG</sequence>
<name>A0A371J2Q9_9FIRM</name>
<dbReference type="InterPro" id="IPR008983">
    <property type="entry name" value="Tumour_necrosis_fac-like_dom"/>
</dbReference>
<dbReference type="OrthoDB" id="2936678at2"/>
<evidence type="ECO:0000313" key="1">
    <source>
        <dbReference type="EMBL" id="RDY27069.1"/>
    </source>
</evidence>
<dbReference type="AlphaFoldDB" id="A0A371J2Q9"/>
<dbReference type="Proteomes" id="UP000215694">
    <property type="component" value="Unassembled WGS sequence"/>
</dbReference>
<comment type="caution">
    <text evidence="1">The sequence shown here is derived from an EMBL/GenBank/DDBJ whole genome shotgun (WGS) entry which is preliminary data.</text>
</comment>
<gene>
    <name evidence="1" type="ORF">CHL78_010630</name>
</gene>
<proteinExistence type="predicted"/>